<feature type="region of interest" description="Disordered" evidence="1">
    <location>
        <begin position="88"/>
        <end position="109"/>
    </location>
</feature>
<evidence type="ECO:0000256" key="1">
    <source>
        <dbReference type="SAM" id="MobiDB-lite"/>
    </source>
</evidence>
<evidence type="ECO:0000313" key="3">
    <source>
        <dbReference type="Proteomes" id="UP000603227"/>
    </source>
</evidence>
<organism evidence="2 3">
    <name type="scientific">Streptomyces capitiformicae</name>
    <dbReference type="NCBI Taxonomy" id="2014920"/>
    <lineage>
        <taxon>Bacteria</taxon>
        <taxon>Bacillati</taxon>
        <taxon>Actinomycetota</taxon>
        <taxon>Actinomycetes</taxon>
        <taxon>Kitasatosporales</taxon>
        <taxon>Streptomycetaceae</taxon>
        <taxon>Streptomyces</taxon>
    </lineage>
</organism>
<evidence type="ECO:0000313" key="2">
    <source>
        <dbReference type="EMBL" id="GHE47499.1"/>
    </source>
</evidence>
<dbReference type="SUPFAM" id="SSF55729">
    <property type="entry name" value="Acyl-CoA N-acyltransferases (Nat)"/>
    <property type="match status" value="1"/>
</dbReference>
<name>A0A918ZEN6_9ACTN</name>
<protein>
    <submittedName>
        <fullName evidence="2">Uncharacterized protein</fullName>
    </submittedName>
</protein>
<sequence length="167" mass="18141">MNTVDLRPATPADSEFCFQLHKAAMGSYVTAVWGWDDEDQRAHHERSFRPGRWQIITVDGTDAGLLIVEYGATDVYLGRIELHPATRDAVSAPSSSSPSSTPQPNGIRTCSLTCSPSTRVLMPSTSGTASARRPAMVRTTARSGLRSRISTERDPLIFAGQAWCSSE</sequence>
<dbReference type="Proteomes" id="UP000603227">
    <property type="component" value="Unassembled WGS sequence"/>
</dbReference>
<dbReference type="AlphaFoldDB" id="A0A918ZEN6"/>
<dbReference type="InterPro" id="IPR016181">
    <property type="entry name" value="Acyl_CoA_acyltransferase"/>
</dbReference>
<keyword evidence="3" id="KW-1185">Reference proteome</keyword>
<dbReference type="Gene3D" id="3.40.630.30">
    <property type="match status" value="1"/>
</dbReference>
<feature type="region of interest" description="Disordered" evidence="1">
    <location>
        <begin position="121"/>
        <end position="146"/>
    </location>
</feature>
<accession>A0A918ZEN6</accession>
<comment type="caution">
    <text evidence="2">The sequence shown here is derived from an EMBL/GenBank/DDBJ whole genome shotgun (WGS) entry which is preliminary data.</text>
</comment>
<reference evidence="2" key="2">
    <citation type="submission" date="2020-09" db="EMBL/GenBank/DDBJ databases">
        <authorList>
            <person name="Sun Q."/>
            <person name="Zhou Y."/>
        </authorList>
    </citation>
    <scope>NUCLEOTIDE SEQUENCE</scope>
    <source>
        <strain evidence="2">CGMCC 4.7403</strain>
    </source>
</reference>
<gene>
    <name evidence="2" type="ORF">GCM10017771_68360</name>
</gene>
<reference evidence="2" key="1">
    <citation type="journal article" date="2014" name="Int. J. Syst. Evol. Microbiol.">
        <title>Complete genome sequence of Corynebacterium casei LMG S-19264T (=DSM 44701T), isolated from a smear-ripened cheese.</title>
        <authorList>
            <consortium name="US DOE Joint Genome Institute (JGI-PGF)"/>
            <person name="Walter F."/>
            <person name="Albersmeier A."/>
            <person name="Kalinowski J."/>
            <person name="Ruckert C."/>
        </authorList>
    </citation>
    <scope>NUCLEOTIDE SEQUENCE</scope>
    <source>
        <strain evidence="2">CGMCC 4.7403</strain>
    </source>
</reference>
<dbReference type="EMBL" id="BNAT01000031">
    <property type="protein sequence ID" value="GHE47499.1"/>
    <property type="molecule type" value="Genomic_DNA"/>
</dbReference>
<proteinExistence type="predicted"/>
<feature type="compositionally biased region" description="Low complexity" evidence="1">
    <location>
        <begin position="91"/>
        <end position="104"/>
    </location>
</feature>